<comment type="caution">
    <text evidence="1">The sequence shown here is derived from an EMBL/GenBank/DDBJ whole genome shotgun (WGS) entry which is preliminary data.</text>
</comment>
<protein>
    <submittedName>
        <fullName evidence="1">Uncharacterized protein</fullName>
    </submittedName>
</protein>
<dbReference type="Proteomes" id="UP001604336">
    <property type="component" value="Unassembled WGS sequence"/>
</dbReference>
<sequence length="124" mass="14433">MAYNKERKEKVEEERAMMLLRDKLAVLGLEQELLCEINKVDCLEEGNFTKEVEDDLERIAKPIYAQAQDPLTKINLGDEGEDLPTFIRQLLDKEVSIKVISLLKDIKIVLLWNMSKCLVKIEIW</sequence>
<reference evidence="2" key="1">
    <citation type="submission" date="2024-07" db="EMBL/GenBank/DDBJ databases">
        <title>Two chromosome-level genome assemblies of Korean endemic species Abeliophyllum distichum and Forsythia ovata (Oleaceae).</title>
        <authorList>
            <person name="Jang H."/>
        </authorList>
    </citation>
    <scope>NUCLEOTIDE SEQUENCE [LARGE SCALE GENOMIC DNA]</scope>
</reference>
<evidence type="ECO:0000313" key="2">
    <source>
        <dbReference type="Proteomes" id="UP001604336"/>
    </source>
</evidence>
<dbReference type="EMBL" id="JBFOLK010000013">
    <property type="protein sequence ID" value="KAL2466303.1"/>
    <property type="molecule type" value="Genomic_DNA"/>
</dbReference>
<gene>
    <name evidence="1" type="ORF">Adt_42154</name>
</gene>
<accession>A0ABD1PQV9</accession>
<proteinExistence type="predicted"/>
<evidence type="ECO:0000313" key="1">
    <source>
        <dbReference type="EMBL" id="KAL2466303.1"/>
    </source>
</evidence>
<keyword evidence="2" id="KW-1185">Reference proteome</keyword>
<organism evidence="1 2">
    <name type="scientific">Abeliophyllum distichum</name>
    <dbReference type="NCBI Taxonomy" id="126358"/>
    <lineage>
        <taxon>Eukaryota</taxon>
        <taxon>Viridiplantae</taxon>
        <taxon>Streptophyta</taxon>
        <taxon>Embryophyta</taxon>
        <taxon>Tracheophyta</taxon>
        <taxon>Spermatophyta</taxon>
        <taxon>Magnoliopsida</taxon>
        <taxon>eudicotyledons</taxon>
        <taxon>Gunneridae</taxon>
        <taxon>Pentapetalae</taxon>
        <taxon>asterids</taxon>
        <taxon>lamiids</taxon>
        <taxon>Lamiales</taxon>
        <taxon>Oleaceae</taxon>
        <taxon>Forsythieae</taxon>
        <taxon>Abeliophyllum</taxon>
    </lineage>
</organism>
<name>A0ABD1PQV9_9LAMI</name>
<dbReference type="AlphaFoldDB" id="A0ABD1PQV9"/>